<evidence type="ECO:0000256" key="4">
    <source>
        <dbReference type="ARBA" id="ARBA00023239"/>
    </source>
</evidence>
<evidence type="ECO:0000313" key="7">
    <source>
        <dbReference type="Proteomes" id="UP000745663"/>
    </source>
</evidence>
<dbReference type="InterPro" id="IPR006913">
    <property type="entry name" value="CENP-V/GFA"/>
</dbReference>
<dbReference type="SUPFAM" id="SSF51316">
    <property type="entry name" value="Mss4-like"/>
    <property type="match status" value="1"/>
</dbReference>
<evidence type="ECO:0000256" key="2">
    <source>
        <dbReference type="ARBA" id="ARBA00022723"/>
    </source>
</evidence>
<gene>
    <name evidence="6" type="ORF">H8F21_04250</name>
</gene>
<protein>
    <submittedName>
        <fullName evidence="6">GFA family protein</fullName>
    </submittedName>
</protein>
<dbReference type="EMBL" id="JACOPV010000002">
    <property type="protein sequence ID" value="MBM5456782.1"/>
    <property type="molecule type" value="Genomic_DNA"/>
</dbReference>
<dbReference type="Proteomes" id="UP000745663">
    <property type="component" value="Unassembled WGS sequence"/>
</dbReference>
<comment type="caution">
    <text evidence="6">The sequence shown here is derived from an EMBL/GenBank/DDBJ whole genome shotgun (WGS) entry which is preliminary data.</text>
</comment>
<comment type="similarity">
    <text evidence="1">Belongs to the Gfa family.</text>
</comment>
<keyword evidence="2" id="KW-0479">Metal-binding</keyword>
<reference evidence="6 7" key="1">
    <citation type="submission" date="2020-08" db="EMBL/GenBank/DDBJ databases">
        <title>Description of novel Pseudomonas species.</title>
        <authorList>
            <person name="Duman M."/>
            <person name="Mulet M."/>
            <person name="Altun S."/>
            <person name="Saticioglu I.B."/>
            <person name="Lalucat J."/>
            <person name="Garcia-Valdes E."/>
        </authorList>
    </citation>
    <scope>NUCLEOTIDE SEQUENCE [LARGE SCALE GENOMIC DNA]</scope>
    <source>
        <strain evidence="6 7">P66</strain>
    </source>
</reference>
<organism evidence="6 7">
    <name type="scientific">Pseudomonas arcuscaelestis</name>
    <dbReference type="NCBI Taxonomy" id="2710591"/>
    <lineage>
        <taxon>Bacteria</taxon>
        <taxon>Pseudomonadati</taxon>
        <taxon>Pseudomonadota</taxon>
        <taxon>Gammaproteobacteria</taxon>
        <taxon>Pseudomonadales</taxon>
        <taxon>Pseudomonadaceae</taxon>
        <taxon>Pseudomonas</taxon>
    </lineage>
</organism>
<name>A0ABS2BT24_9PSED</name>
<dbReference type="Gene3D" id="3.90.1590.10">
    <property type="entry name" value="glutathione-dependent formaldehyde- activating enzyme (gfa)"/>
    <property type="match status" value="1"/>
</dbReference>
<evidence type="ECO:0000256" key="3">
    <source>
        <dbReference type="ARBA" id="ARBA00022833"/>
    </source>
</evidence>
<dbReference type="PANTHER" id="PTHR33337">
    <property type="entry name" value="GFA DOMAIN-CONTAINING PROTEIN"/>
    <property type="match status" value="1"/>
</dbReference>
<keyword evidence="7" id="KW-1185">Reference proteome</keyword>
<dbReference type="RefSeq" id="WP_203482289.1">
    <property type="nucleotide sequence ID" value="NZ_JACOPV010000002.1"/>
</dbReference>
<evidence type="ECO:0000256" key="1">
    <source>
        <dbReference type="ARBA" id="ARBA00005495"/>
    </source>
</evidence>
<sequence length="126" mass="14364">MIGTFQGSYLCGAVSYEIKSRPKALSHRHCNQCRKSHGAAFARYGSVLRTDLHIIQGAECIRTYRSSESVLRQFCDQCDSSLFWSRSLRFNCYQSSTKRTRSTVNPNLQQCCLFGLRNLRGKRSGI</sequence>
<evidence type="ECO:0000313" key="6">
    <source>
        <dbReference type="EMBL" id="MBM5456782.1"/>
    </source>
</evidence>
<feature type="domain" description="CENP-V/GFA" evidence="5">
    <location>
        <begin position="5"/>
        <end position="120"/>
    </location>
</feature>
<keyword evidence="3" id="KW-0862">Zinc</keyword>
<keyword evidence="4" id="KW-0456">Lyase</keyword>
<dbReference type="Pfam" id="PF04828">
    <property type="entry name" value="GFA"/>
    <property type="match status" value="1"/>
</dbReference>
<evidence type="ECO:0000259" key="5">
    <source>
        <dbReference type="PROSITE" id="PS51891"/>
    </source>
</evidence>
<accession>A0ABS2BT24</accession>
<dbReference type="PANTHER" id="PTHR33337:SF40">
    <property type="entry name" value="CENP-V_GFA DOMAIN-CONTAINING PROTEIN-RELATED"/>
    <property type="match status" value="1"/>
</dbReference>
<proteinExistence type="inferred from homology"/>
<dbReference type="InterPro" id="IPR011057">
    <property type="entry name" value="Mss4-like_sf"/>
</dbReference>
<dbReference type="PROSITE" id="PS51891">
    <property type="entry name" value="CENP_V_GFA"/>
    <property type="match status" value="1"/>
</dbReference>